<dbReference type="Pfam" id="PF04932">
    <property type="entry name" value="Wzy_C"/>
    <property type="match status" value="1"/>
</dbReference>
<feature type="transmembrane region" description="Helical" evidence="5">
    <location>
        <begin position="60"/>
        <end position="80"/>
    </location>
</feature>
<feature type="transmembrane region" description="Helical" evidence="5">
    <location>
        <begin position="87"/>
        <end position="106"/>
    </location>
</feature>
<feature type="transmembrane region" description="Helical" evidence="5">
    <location>
        <begin position="256"/>
        <end position="276"/>
    </location>
</feature>
<dbReference type="RefSeq" id="WP_163196846.1">
    <property type="nucleotide sequence ID" value="NZ_WHZV01000003.1"/>
</dbReference>
<dbReference type="PANTHER" id="PTHR37422:SF13">
    <property type="entry name" value="LIPOPOLYSACCHARIDE BIOSYNTHESIS PROTEIN PA4999-RELATED"/>
    <property type="match status" value="1"/>
</dbReference>
<feature type="transmembrane region" description="Helical" evidence="5">
    <location>
        <begin position="138"/>
        <end position="159"/>
    </location>
</feature>
<evidence type="ECO:0000256" key="4">
    <source>
        <dbReference type="ARBA" id="ARBA00023136"/>
    </source>
</evidence>
<keyword evidence="2 5" id="KW-0812">Transmembrane</keyword>
<dbReference type="PANTHER" id="PTHR37422">
    <property type="entry name" value="TEICHURONIC ACID BIOSYNTHESIS PROTEIN TUAE"/>
    <property type="match status" value="1"/>
</dbReference>
<name>A0A6L9SVG5_9BIFI</name>
<evidence type="ECO:0000256" key="2">
    <source>
        <dbReference type="ARBA" id="ARBA00022692"/>
    </source>
</evidence>
<feature type="transmembrane region" description="Helical" evidence="5">
    <location>
        <begin position="185"/>
        <end position="202"/>
    </location>
</feature>
<evidence type="ECO:0000259" key="6">
    <source>
        <dbReference type="Pfam" id="PF04932"/>
    </source>
</evidence>
<keyword evidence="4 5" id="KW-0472">Membrane</keyword>
<feature type="transmembrane region" description="Helical" evidence="5">
    <location>
        <begin position="209"/>
        <end position="225"/>
    </location>
</feature>
<evidence type="ECO:0000256" key="3">
    <source>
        <dbReference type="ARBA" id="ARBA00022989"/>
    </source>
</evidence>
<feature type="transmembrane region" description="Helical" evidence="5">
    <location>
        <begin position="231"/>
        <end position="249"/>
    </location>
</feature>
<dbReference type="Proteomes" id="UP000483293">
    <property type="component" value="Unassembled WGS sequence"/>
</dbReference>
<protein>
    <recommendedName>
        <fullName evidence="6">O-antigen ligase-related domain-containing protein</fullName>
    </recommendedName>
</protein>
<accession>A0A6L9SVG5</accession>
<evidence type="ECO:0000313" key="7">
    <source>
        <dbReference type="EMBL" id="NEG55141.1"/>
    </source>
</evidence>
<keyword evidence="3 5" id="KW-1133">Transmembrane helix</keyword>
<comment type="subcellular location">
    <subcellularLocation>
        <location evidence="1">Membrane</location>
        <topology evidence="1">Multi-pass membrane protein</topology>
    </subcellularLocation>
</comment>
<dbReference type="InterPro" id="IPR051533">
    <property type="entry name" value="WaaL-like"/>
</dbReference>
<proteinExistence type="predicted"/>
<comment type="caution">
    <text evidence="7">The sequence shown here is derived from an EMBL/GenBank/DDBJ whole genome shotgun (WGS) entry which is preliminary data.</text>
</comment>
<dbReference type="InterPro" id="IPR007016">
    <property type="entry name" value="O-antigen_ligase-rel_domated"/>
</dbReference>
<feature type="transmembrane region" description="Helical" evidence="5">
    <location>
        <begin position="374"/>
        <end position="407"/>
    </location>
</feature>
<sequence>MQNPIRMRSDGSGRRSRFDALRWIENGLSFPISLFDILMLLSFLGLFAPVGMGIIGMQSVAYRMQLIGIAATGALACVAFRRIKLDAVFFLTLAMCVTFFVPTMMYGDLSQYYIKTLLYFLQLWCVMNIGVHSDSRKMLRIALLVLSLIVIANALFMVVNLPSHPDGFSDAVNLEMWPLGHKNQFRDWFFPLVVTAVLLDLYKSKRPSFGTVLLMIVVVWCAVSANSATSTTILTLCCLIAVLYAIGVIKGRFFNSFVGLGIYATVFVFCVLLRRVPLLSDFITHVLKRDMTFTGRAEIWDTAMRRIAERPLLGRGYHDISTTELVTPYGQIVTHAHDALLDTLYKYGVVGFAVVAVLVLVCIWKLYDCRNSPIAIVITIFLTGFLVCGVFGELYDIGFHFILYLGFYSRELLNPSNMRGNNA</sequence>
<dbReference type="AlphaFoldDB" id="A0A6L9SVG5"/>
<dbReference type="EMBL" id="WHZV01000003">
    <property type="protein sequence ID" value="NEG55141.1"/>
    <property type="molecule type" value="Genomic_DNA"/>
</dbReference>
<evidence type="ECO:0000256" key="5">
    <source>
        <dbReference type="SAM" id="Phobius"/>
    </source>
</evidence>
<feature type="transmembrane region" description="Helical" evidence="5">
    <location>
        <begin position="112"/>
        <end position="131"/>
    </location>
</feature>
<feature type="domain" description="O-antigen ligase-related" evidence="6">
    <location>
        <begin position="219"/>
        <end position="355"/>
    </location>
</feature>
<dbReference type="GO" id="GO:0016020">
    <property type="term" value="C:membrane"/>
    <property type="evidence" value="ECO:0007669"/>
    <property type="project" value="UniProtKB-SubCell"/>
</dbReference>
<evidence type="ECO:0000313" key="8">
    <source>
        <dbReference type="Proteomes" id="UP000483293"/>
    </source>
</evidence>
<feature type="transmembrane region" description="Helical" evidence="5">
    <location>
        <begin position="21"/>
        <end position="48"/>
    </location>
</feature>
<feature type="transmembrane region" description="Helical" evidence="5">
    <location>
        <begin position="347"/>
        <end position="367"/>
    </location>
</feature>
<reference evidence="7 8" key="1">
    <citation type="submission" date="2019-10" db="EMBL/GenBank/DDBJ databases">
        <title>Bifidobacterium from non-human primates.</title>
        <authorList>
            <person name="Modesto M."/>
        </authorList>
    </citation>
    <scope>NUCLEOTIDE SEQUENCE [LARGE SCALE GENOMIC DNA]</scope>
    <source>
        <strain evidence="7 8">SMA15</strain>
    </source>
</reference>
<evidence type="ECO:0000256" key="1">
    <source>
        <dbReference type="ARBA" id="ARBA00004141"/>
    </source>
</evidence>
<gene>
    <name evidence="7" type="ORF">GFD21_05015</name>
</gene>
<organism evidence="7 8">
    <name type="scientific">Bifidobacterium platyrrhinorum</name>
    <dbReference type="NCBI Taxonomy" id="2661628"/>
    <lineage>
        <taxon>Bacteria</taxon>
        <taxon>Bacillati</taxon>
        <taxon>Actinomycetota</taxon>
        <taxon>Actinomycetes</taxon>
        <taxon>Bifidobacteriales</taxon>
        <taxon>Bifidobacteriaceae</taxon>
        <taxon>Bifidobacterium</taxon>
    </lineage>
</organism>
<keyword evidence="8" id="KW-1185">Reference proteome</keyword>